<dbReference type="RefSeq" id="WP_089993829.1">
    <property type="nucleotide sequence ID" value="NZ_FOIZ01000001.1"/>
</dbReference>
<dbReference type="PRINTS" id="PR00471">
    <property type="entry name" value="ACETATEKNASE"/>
</dbReference>
<feature type="site" description="Transition state stabilizer" evidence="6">
    <location>
        <position position="167"/>
    </location>
</feature>
<dbReference type="GO" id="GO:0000287">
    <property type="term" value="F:magnesium ion binding"/>
    <property type="evidence" value="ECO:0007669"/>
    <property type="project" value="UniProtKB-UniRule"/>
</dbReference>
<comment type="caution">
    <text evidence="6">Lacks conserved residue(s) required for the propagation of feature annotation.</text>
</comment>
<evidence type="ECO:0000256" key="3">
    <source>
        <dbReference type="ARBA" id="ARBA00022741"/>
    </source>
</evidence>
<keyword evidence="2 6" id="KW-0808">Transferase</keyword>
<comment type="function">
    <text evidence="6">Catalyzes the formation of acetyl phosphate from acetate and ATP. Can also catalyze the reverse reaction.</text>
</comment>
<dbReference type="PANTHER" id="PTHR21060:SF15">
    <property type="entry name" value="ACETATE KINASE-RELATED"/>
    <property type="match status" value="1"/>
</dbReference>
<keyword evidence="9" id="KW-1185">Reference proteome</keyword>
<dbReference type="Gene3D" id="3.30.420.40">
    <property type="match status" value="2"/>
</dbReference>
<comment type="cofactor">
    <cofactor evidence="6">
        <name>Mg(2+)</name>
        <dbReference type="ChEBI" id="CHEBI:18420"/>
    </cofactor>
    <cofactor evidence="6">
        <name>Mn(2+)</name>
        <dbReference type="ChEBI" id="CHEBI:29035"/>
    </cofactor>
    <text evidence="6">Mg(2+). Can also accept Mn(2+).</text>
</comment>
<dbReference type="PROSITE" id="PS01076">
    <property type="entry name" value="ACETATE_KINASE_2"/>
    <property type="match status" value="1"/>
</dbReference>
<evidence type="ECO:0000256" key="4">
    <source>
        <dbReference type="ARBA" id="ARBA00022777"/>
    </source>
</evidence>
<feature type="binding site" evidence="6">
    <location>
        <position position="6"/>
    </location>
    <ligand>
        <name>Mg(2+)</name>
        <dbReference type="ChEBI" id="CHEBI:18420"/>
    </ligand>
</feature>
<dbReference type="PROSITE" id="PS01075">
    <property type="entry name" value="ACETATE_KINASE_1"/>
    <property type="match status" value="1"/>
</dbReference>
<evidence type="ECO:0000313" key="8">
    <source>
        <dbReference type="EMBL" id="SEW30652.1"/>
    </source>
</evidence>
<sequence length="352" mass="37138">MILVLNAGSSSLKIEVFDENLTSLITGAVTNIGTDGELKLRKSVTQVTALTHADALSLMLDALTEAGFGIDTLSAAAHRVVHGGTILTRPAKVTPEVIRAIESVIPLAPLHNPNNLAGLMALQKVAPELPQYCSFGTAFHATNPDVAIRYAIPQTQHDAGIRRYGFHGLSYANMVADFGDDLPEHLLAFHLGNGASLCAIKDGKSIATSMGYSPLSGLTMGTRSGDIDGAAVLRMSQSLGEEETDRMLNKVSGLQALAGDNNMKTLLQRDDAAAQFAVEHFCYWAARHAGSAVVAMGGLDAVAFTGGIGENAAPVRDRIMELLAFLGTVPVHIIEADEEKQIARDALALMNA</sequence>
<dbReference type="STRING" id="364200.SAMN04488515_2170"/>
<keyword evidence="5 6" id="KW-0067">ATP-binding</keyword>
<dbReference type="OrthoDB" id="9802453at2"/>
<comment type="subunit">
    <text evidence="6">Homodimer.</text>
</comment>
<dbReference type="Proteomes" id="UP000199167">
    <property type="component" value="Unassembled WGS sequence"/>
</dbReference>
<dbReference type="SUPFAM" id="SSF53067">
    <property type="entry name" value="Actin-like ATPase domain"/>
    <property type="match status" value="2"/>
</dbReference>
<dbReference type="GO" id="GO:0008776">
    <property type="term" value="F:acetate kinase activity"/>
    <property type="evidence" value="ECO:0007669"/>
    <property type="project" value="UniProtKB-UniRule"/>
</dbReference>
<accession>A0A1I0QTD6</accession>
<keyword evidence="6" id="KW-0479">Metal-binding</keyword>
<dbReference type="PANTHER" id="PTHR21060">
    <property type="entry name" value="ACETATE KINASE"/>
    <property type="match status" value="1"/>
</dbReference>
<dbReference type="InterPro" id="IPR000890">
    <property type="entry name" value="Aliphatic_acid_kin_short-chain"/>
</dbReference>
<dbReference type="GO" id="GO:0005737">
    <property type="term" value="C:cytoplasm"/>
    <property type="evidence" value="ECO:0007669"/>
    <property type="project" value="UniProtKB-SubCell"/>
</dbReference>
<evidence type="ECO:0000313" key="9">
    <source>
        <dbReference type="Proteomes" id="UP000199167"/>
    </source>
</evidence>
<dbReference type="InterPro" id="IPR023865">
    <property type="entry name" value="Aliphatic_acid_kinase_CS"/>
</dbReference>
<dbReference type="UniPathway" id="UPA00340">
    <property type="reaction ID" value="UER00458"/>
</dbReference>
<dbReference type="HAMAP" id="MF_00020">
    <property type="entry name" value="Acetate_kinase"/>
    <property type="match status" value="1"/>
</dbReference>
<feature type="binding site" evidence="6">
    <location>
        <position position="13"/>
    </location>
    <ligand>
        <name>ATP</name>
        <dbReference type="ChEBI" id="CHEBI:30616"/>
    </ligand>
</feature>
<evidence type="ECO:0000256" key="5">
    <source>
        <dbReference type="ARBA" id="ARBA00022840"/>
    </source>
</evidence>
<dbReference type="PIRSF" id="PIRSF000722">
    <property type="entry name" value="Acetate_prop_kin"/>
    <property type="match status" value="1"/>
</dbReference>
<feature type="binding site" evidence="6">
    <location>
        <position position="338"/>
    </location>
    <ligand>
        <name>Mg(2+)</name>
        <dbReference type="ChEBI" id="CHEBI:18420"/>
    </ligand>
</feature>
<dbReference type="EC" id="2.7.2.1" evidence="6"/>
<feature type="binding site" evidence="6">
    <location>
        <begin position="190"/>
        <end position="194"/>
    </location>
    <ligand>
        <name>ATP</name>
        <dbReference type="ChEBI" id="CHEBI:30616"/>
    </ligand>
</feature>
<organism evidence="8 9">
    <name type="scientific">Cognatiyoonia koreensis</name>
    <dbReference type="NCBI Taxonomy" id="364200"/>
    <lineage>
        <taxon>Bacteria</taxon>
        <taxon>Pseudomonadati</taxon>
        <taxon>Pseudomonadota</taxon>
        <taxon>Alphaproteobacteria</taxon>
        <taxon>Rhodobacterales</taxon>
        <taxon>Paracoccaceae</taxon>
        <taxon>Cognatiyoonia</taxon>
    </lineage>
</organism>
<dbReference type="GO" id="GO:0006085">
    <property type="term" value="P:acetyl-CoA biosynthetic process"/>
    <property type="evidence" value="ECO:0007669"/>
    <property type="project" value="UniProtKB-UniRule"/>
</dbReference>
<dbReference type="EMBL" id="FOIZ01000001">
    <property type="protein sequence ID" value="SEW30652.1"/>
    <property type="molecule type" value="Genomic_DNA"/>
</dbReference>
<feature type="site" description="Transition state stabilizer" evidence="6">
    <location>
        <position position="223"/>
    </location>
</feature>
<keyword evidence="6" id="KW-0963">Cytoplasm</keyword>
<dbReference type="InterPro" id="IPR043129">
    <property type="entry name" value="ATPase_NBD"/>
</dbReference>
<evidence type="ECO:0000256" key="6">
    <source>
        <dbReference type="HAMAP-Rule" id="MF_00020"/>
    </source>
</evidence>
<dbReference type="GO" id="GO:0006083">
    <property type="term" value="P:acetate metabolic process"/>
    <property type="evidence" value="ECO:0007669"/>
    <property type="project" value="TreeGrafter"/>
</dbReference>
<reference evidence="8 9" key="1">
    <citation type="submission" date="2016-10" db="EMBL/GenBank/DDBJ databases">
        <authorList>
            <person name="de Groot N.N."/>
        </authorList>
    </citation>
    <scope>NUCLEOTIDE SEQUENCE [LARGE SCALE GENOMIC DNA]</scope>
    <source>
        <strain evidence="8 9">DSM 17925</strain>
    </source>
</reference>
<dbReference type="InterPro" id="IPR004372">
    <property type="entry name" value="Ac/propionate_kinase"/>
</dbReference>
<proteinExistence type="inferred from homology"/>
<keyword evidence="6" id="KW-0460">Magnesium</keyword>
<gene>
    <name evidence="6" type="primary">ackA</name>
    <name evidence="8" type="ORF">SAMN04488515_2170</name>
</gene>
<evidence type="ECO:0000256" key="7">
    <source>
        <dbReference type="RuleBase" id="RU003835"/>
    </source>
</evidence>
<keyword evidence="4 6" id="KW-0418">Kinase</keyword>
<feature type="binding site" evidence="6">
    <location>
        <begin position="307"/>
        <end position="311"/>
    </location>
    <ligand>
        <name>ATP</name>
        <dbReference type="ChEBI" id="CHEBI:30616"/>
    </ligand>
</feature>
<comment type="pathway">
    <text evidence="6">Metabolic intermediate biosynthesis; acetyl-CoA biosynthesis; acetyl-CoA from acetate: step 1/2.</text>
</comment>
<name>A0A1I0QTD6_9RHOB</name>
<comment type="similarity">
    <text evidence="1 6 7">Belongs to the acetokinase family.</text>
</comment>
<comment type="catalytic activity">
    <reaction evidence="6">
        <text>acetate + ATP = acetyl phosphate + ADP</text>
        <dbReference type="Rhea" id="RHEA:11352"/>
        <dbReference type="ChEBI" id="CHEBI:22191"/>
        <dbReference type="ChEBI" id="CHEBI:30089"/>
        <dbReference type="ChEBI" id="CHEBI:30616"/>
        <dbReference type="ChEBI" id="CHEBI:456216"/>
        <dbReference type="EC" id="2.7.2.1"/>
    </reaction>
</comment>
<dbReference type="GO" id="GO:0005524">
    <property type="term" value="F:ATP binding"/>
    <property type="evidence" value="ECO:0007669"/>
    <property type="project" value="UniProtKB-KW"/>
</dbReference>
<feature type="binding site" evidence="6">
    <location>
        <position position="79"/>
    </location>
    <ligand>
        <name>substrate</name>
    </ligand>
</feature>
<evidence type="ECO:0000256" key="1">
    <source>
        <dbReference type="ARBA" id="ARBA00008748"/>
    </source>
</evidence>
<dbReference type="Pfam" id="PF00871">
    <property type="entry name" value="Acetate_kinase"/>
    <property type="match status" value="1"/>
</dbReference>
<dbReference type="AlphaFoldDB" id="A0A1I0QTD6"/>
<keyword evidence="3 6" id="KW-0547">Nucleotide-binding</keyword>
<protein>
    <recommendedName>
        <fullName evidence="6">Acetate kinase</fullName>
        <ecNumber evidence="6">2.7.2.1</ecNumber>
    </recommendedName>
    <alternativeName>
        <fullName evidence="6">Acetokinase</fullName>
    </alternativeName>
</protein>
<evidence type="ECO:0000256" key="2">
    <source>
        <dbReference type="ARBA" id="ARBA00022679"/>
    </source>
</evidence>
<comment type="subcellular location">
    <subcellularLocation>
        <location evidence="6">Cytoplasm</location>
    </subcellularLocation>
</comment>